<dbReference type="InterPro" id="IPR050468">
    <property type="entry name" value="Cuticle_Struct_Prot"/>
</dbReference>
<gene>
    <name evidence="3" type="ORF">MELIAE_LOCUS8652</name>
</gene>
<dbReference type="OrthoDB" id="6493579at2759"/>
<dbReference type="GO" id="GO:0062129">
    <property type="term" value="C:chitin-based extracellular matrix"/>
    <property type="evidence" value="ECO:0007669"/>
    <property type="project" value="TreeGrafter"/>
</dbReference>
<proteinExistence type="predicted"/>
<keyword evidence="2" id="KW-0732">Signal</keyword>
<keyword evidence="4" id="KW-1185">Reference proteome</keyword>
<evidence type="ECO:0000313" key="4">
    <source>
        <dbReference type="Proteomes" id="UP001154078"/>
    </source>
</evidence>
<dbReference type="Pfam" id="PF00379">
    <property type="entry name" value="Chitin_bind_4"/>
    <property type="match status" value="1"/>
</dbReference>
<keyword evidence="1" id="KW-0193">Cuticle</keyword>
<dbReference type="InterPro" id="IPR000618">
    <property type="entry name" value="Insect_cuticle"/>
</dbReference>
<feature type="chain" id="PRO_5040172055" evidence="2">
    <location>
        <begin position="17"/>
        <end position="131"/>
    </location>
</feature>
<evidence type="ECO:0000256" key="2">
    <source>
        <dbReference type="SAM" id="SignalP"/>
    </source>
</evidence>
<sequence length="131" mass="14527">MESVILLLFIMGLTFAQNPGQEIKILKQESDISPDGSYQWSYETENKIQAQETGQLKPGSPEPILEAQGSFSYVADDGTPISVQYVANELGFQPQGEHLPTPPPIPPAIQRALKYIEANPQVKIEERFKGQ</sequence>
<protein>
    <submittedName>
        <fullName evidence="3">Uncharacterized protein</fullName>
    </submittedName>
</protein>
<dbReference type="Proteomes" id="UP001154078">
    <property type="component" value="Chromosome 5"/>
</dbReference>
<dbReference type="PANTHER" id="PTHR10380:SF238">
    <property type="entry name" value="CUTICULAR PROTEIN 65EA-RELATED"/>
    <property type="match status" value="1"/>
</dbReference>
<dbReference type="PANTHER" id="PTHR10380">
    <property type="entry name" value="CUTICLE PROTEIN"/>
    <property type="match status" value="1"/>
</dbReference>
<dbReference type="InterPro" id="IPR031311">
    <property type="entry name" value="CHIT_BIND_RR_consensus"/>
</dbReference>
<reference evidence="3" key="1">
    <citation type="submission" date="2021-12" db="EMBL/GenBank/DDBJ databases">
        <authorList>
            <person name="King R."/>
        </authorList>
    </citation>
    <scope>NUCLEOTIDE SEQUENCE</scope>
</reference>
<name>A0A9P0B8W0_BRAAE</name>
<dbReference type="PROSITE" id="PS00233">
    <property type="entry name" value="CHIT_BIND_RR_1"/>
    <property type="match status" value="1"/>
</dbReference>
<dbReference type="GO" id="GO:0008010">
    <property type="term" value="F:structural constituent of chitin-based larval cuticle"/>
    <property type="evidence" value="ECO:0007669"/>
    <property type="project" value="TreeGrafter"/>
</dbReference>
<dbReference type="EMBL" id="OV121136">
    <property type="protein sequence ID" value="CAH0558106.1"/>
    <property type="molecule type" value="Genomic_DNA"/>
</dbReference>
<evidence type="ECO:0000313" key="3">
    <source>
        <dbReference type="EMBL" id="CAH0558106.1"/>
    </source>
</evidence>
<organism evidence="3 4">
    <name type="scientific">Brassicogethes aeneus</name>
    <name type="common">Rape pollen beetle</name>
    <name type="synonym">Meligethes aeneus</name>
    <dbReference type="NCBI Taxonomy" id="1431903"/>
    <lineage>
        <taxon>Eukaryota</taxon>
        <taxon>Metazoa</taxon>
        <taxon>Ecdysozoa</taxon>
        <taxon>Arthropoda</taxon>
        <taxon>Hexapoda</taxon>
        <taxon>Insecta</taxon>
        <taxon>Pterygota</taxon>
        <taxon>Neoptera</taxon>
        <taxon>Endopterygota</taxon>
        <taxon>Coleoptera</taxon>
        <taxon>Polyphaga</taxon>
        <taxon>Cucujiformia</taxon>
        <taxon>Nitidulidae</taxon>
        <taxon>Meligethinae</taxon>
        <taxon>Brassicogethes</taxon>
    </lineage>
</organism>
<feature type="signal peptide" evidence="2">
    <location>
        <begin position="1"/>
        <end position="16"/>
    </location>
</feature>
<evidence type="ECO:0000256" key="1">
    <source>
        <dbReference type="ARBA" id="ARBA00022460"/>
    </source>
</evidence>
<accession>A0A9P0B8W0</accession>
<dbReference type="PRINTS" id="PR00947">
    <property type="entry name" value="CUTICLE"/>
</dbReference>
<dbReference type="AlphaFoldDB" id="A0A9P0B8W0"/>